<dbReference type="GeneID" id="17322688"/>
<organism evidence="2 3">
    <name type="scientific">Chondrus crispus</name>
    <name type="common">Carrageen Irish moss</name>
    <name type="synonym">Polymorpha crispa</name>
    <dbReference type="NCBI Taxonomy" id="2769"/>
    <lineage>
        <taxon>Eukaryota</taxon>
        <taxon>Rhodophyta</taxon>
        <taxon>Florideophyceae</taxon>
        <taxon>Rhodymeniophycidae</taxon>
        <taxon>Gigartinales</taxon>
        <taxon>Gigartinaceae</taxon>
        <taxon>Chondrus</taxon>
    </lineage>
</organism>
<dbReference type="AlphaFoldDB" id="R7Q9D6"/>
<feature type="compositionally biased region" description="Basic residues" evidence="1">
    <location>
        <begin position="299"/>
        <end position="317"/>
    </location>
</feature>
<feature type="region of interest" description="Disordered" evidence="1">
    <location>
        <begin position="243"/>
        <end position="271"/>
    </location>
</feature>
<evidence type="ECO:0000313" key="3">
    <source>
        <dbReference type="Proteomes" id="UP000012073"/>
    </source>
</evidence>
<dbReference type="KEGG" id="ccp:CHC_T00003579001"/>
<sequence>MVQRKISISEILPCVDNGQTQSDADSTYCRLRALPSTAVKIIRNRAGEDELQWVRGDKPRFEGSEVIVGEPNLEITQESFDETQRQPNFEANEYCRLLHVLADSRMLVARAQMMEPRSRDELDGEFIDPWSDYIPPMYNDVNFKPEPCSSVCGGVTRDDIISIDPGQRKYERLAGTLKRKFGEFKSLYGTAVTRFEASGQGDPDGFALYAYGKVHLMYAFCFLERHPFLQPLATRVLQSDAQREEGVGEGVGPADFSAPMGSRGVSPGHRKKRTRSVLGEWSHCRRLYSRCRRWLRARQKRPKGIKRSTRLSRRKAGRQSSYCLPSMRRKI</sequence>
<protein>
    <submittedName>
        <fullName evidence="2">Uncharacterized protein</fullName>
    </submittedName>
</protein>
<evidence type="ECO:0000256" key="1">
    <source>
        <dbReference type="SAM" id="MobiDB-lite"/>
    </source>
</evidence>
<proteinExistence type="predicted"/>
<accession>R7Q9D6</accession>
<keyword evidence="3" id="KW-1185">Reference proteome</keyword>
<reference evidence="3" key="1">
    <citation type="journal article" date="2013" name="Proc. Natl. Acad. Sci. U.S.A.">
        <title>Genome structure and metabolic features in the red seaweed Chondrus crispus shed light on evolution of the Archaeplastida.</title>
        <authorList>
            <person name="Collen J."/>
            <person name="Porcel B."/>
            <person name="Carre W."/>
            <person name="Ball S.G."/>
            <person name="Chaparro C."/>
            <person name="Tonon T."/>
            <person name="Barbeyron T."/>
            <person name="Michel G."/>
            <person name="Noel B."/>
            <person name="Valentin K."/>
            <person name="Elias M."/>
            <person name="Artiguenave F."/>
            <person name="Arun A."/>
            <person name="Aury J.M."/>
            <person name="Barbosa-Neto J.F."/>
            <person name="Bothwell J.H."/>
            <person name="Bouget F.Y."/>
            <person name="Brillet L."/>
            <person name="Cabello-Hurtado F."/>
            <person name="Capella-Gutierrez S."/>
            <person name="Charrier B."/>
            <person name="Cladiere L."/>
            <person name="Cock J.M."/>
            <person name="Coelho S.M."/>
            <person name="Colleoni C."/>
            <person name="Czjzek M."/>
            <person name="Da Silva C."/>
            <person name="Delage L."/>
            <person name="Denoeud F."/>
            <person name="Deschamps P."/>
            <person name="Dittami S.M."/>
            <person name="Gabaldon T."/>
            <person name="Gachon C.M."/>
            <person name="Groisillier A."/>
            <person name="Herve C."/>
            <person name="Jabbari K."/>
            <person name="Katinka M."/>
            <person name="Kloareg B."/>
            <person name="Kowalczyk N."/>
            <person name="Labadie K."/>
            <person name="Leblanc C."/>
            <person name="Lopez P.J."/>
            <person name="McLachlan D.H."/>
            <person name="Meslet-Cladiere L."/>
            <person name="Moustafa A."/>
            <person name="Nehr Z."/>
            <person name="Nyvall Collen P."/>
            <person name="Panaud O."/>
            <person name="Partensky F."/>
            <person name="Poulain J."/>
            <person name="Rensing S.A."/>
            <person name="Rousvoal S."/>
            <person name="Samson G."/>
            <person name="Symeonidi A."/>
            <person name="Weissenbach J."/>
            <person name="Zambounis A."/>
            <person name="Wincker P."/>
            <person name="Boyen C."/>
        </authorList>
    </citation>
    <scope>NUCLEOTIDE SEQUENCE [LARGE SCALE GENOMIC DNA]</scope>
    <source>
        <strain evidence="3">cv. Stackhouse</strain>
    </source>
</reference>
<gene>
    <name evidence="2" type="ORF">CHC_T00003579001</name>
</gene>
<dbReference type="Gramene" id="CDF35152">
    <property type="protein sequence ID" value="CDF35152"/>
    <property type="gene ID" value="CHC_T00003579001"/>
</dbReference>
<dbReference type="Proteomes" id="UP000012073">
    <property type="component" value="Unassembled WGS sequence"/>
</dbReference>
<dbReference type="RefSeq" id="XP_005714971.1">
    <property type="nucleotide sequence ID" value="XM_005714914.1"/>
</dbReference>
<name>R7Q9D6_CHOCR</name>
<evidence type="ECO:0000313" key="2">
    <source>
        <dbReference type="EMBL" id="CDF35152.1"/>
    </source>
</evidence>
<dbReference type="EMBL" id="HG001719">
    <property type="protein sequence ID" value="CDF35152.1"/>
    <property type="molecule type" value="Genomic_DNA"/>
</dbReference>
<feature type="region of interest" description="Disordered" evidence="1">
    <location>
        <begin position="299"/>
        <end position="331"/>
    </location>
</feature>
<dbReference type="OrthoDB" id="10561322at2759"/>